<keyword evidence="3" id="KW-1185">Reference proteome</keyword>
<feature type="region of interest" description="Disordered" evidence="1">
    <location>
        <begin position="124"/>
        <end position="146"/>
    </location>
</feature>
<sequence length="146" mass="16864">MERHESMRATTKAMRAINLPKFKGLVEFYKNDPNSNLRHVHAYGRSETLVVGSSTTHDGQRKGNILSELSKIISSRSTFLKYEEGLRHELKRVIIPMVIQEFPKLVEKENMVESLKCLHRVGKAPKNGSSRFRKGWNQKKPYNRPS</sequence>
<reference evidence="2" key="1">
    <citation type="submission" date="2018-05" db="EMBL/GenBank/DDBJ databases">
        <title>Draft genome of Mucuna pruriens seed.</title>
        <authorList>
            <person name="Nnadi N.E."/>
            <person name="Vos R."/>
            <person name="Hasami M.H."/>
            <person name="Devisetty U.K."/>
            <person name="Aguiy J.C."/>
        </authorList>
    </citation>
    <scope>NUCLEOTIDE SEQUENCE [LARGE SCALE GENOMIC DNA]</scope>
    <source>
        <strain evidence="2">JCA_2017</strain>
    </source>
</reference>
<dbReference type="Proteomes" id="UP000257109">
    <property type="component" value="Unassembled WGS sequence"/>
</dbReference>
<accession>A0A371HB96</accession>
<evidence type="ECO:0000313" key="2">
    <source>
        <dbReference type="EMBL" id="RDY00076.1"/>
    </source>
</evidence>
<feature type="non-terminal residue" evidence="2">
    <location>
        <position position="1"/>
    </location>
</feature>
<evidence type="ECO:0000256" key="1">
    <source>
        <dbReference type="SAM" id="MobiDB-lite"/>
    </source>
</evidence>
<organism evidence="2 3">
    <name type="scientific">Mucuna pruriens</name>
    <name type="common">Velvet bean</name>
    <name type="synonym">Dolichos pruriens</name>
    <dbReference type="NCBI Taxonomy" id="157652"/>
    <lineage>
        <taxon>Eukaryota</taxon>
        <taxon>Viridiplantae</taxon>
        <taxon>Streptophyta</taxon>
        <taxon>Embryophyta</taxon>
        <taxon>Tracheophyta</taxon>
        <taxon>Spermatophyta</taxon>
        <taxon>Magnoliopsida</taxon>
        <taxon>eudicotyledons</taxon>
        <taxon>Gunneridae</taxon>
        <taxon>Pentapetalae</taxon>
        <taxon>rosids</taxon>
        <taxon>fabids</taxon>
        <taxon>Fabales</taxon>
        <taxon>Fabaceae</taxon>
        <taxon>Papilionoideae</taxon>
        <taxon>50 kb inversion clade</taxon>
        <taxon>NPAAA clade</taxon>
        <taxon>indigoferoid/millettioid clade</taxon>
        <taxon>Phaseoleae</taxon>
        <taxon>Mucuna</taxon>
    </lineage>
</organism>
<dbReference type="EMBL" id="QJKJ01003076">
    <property type="protein sequence ID" value="RDY00076.1"/>
    <property type="molecule type" value="Genomic_DNA"/>
</dbReference>
<evidence type="ECO:0000313" key="3">
    <source>
        <dbReference type="Proteomes" id="UP000257109"/>
    </source>
</evidence>
<comment type="caution">
    <text evidence="2">The sequence shown here is derived from an EMBL/GenBank/DDBJ whole genome shotgun (WGS) entry which is preliminary data.</text>
</comment>
<name>A0A371HB96_MUCPR</name>
<dbReference type="AlphaFoldDB" id="A0A371HB96"/>
<protein>
    <submittedName>
        <fullName evidence="2">Uncharacterized protein</fullName>
    </submittedName>
</protein>
<gene>
    <name evidence="2" type="ORF">CR513_16782</name>
</gene>
<proteinExistence type="predicted"/>